<sequence length="67" mass="7566">MNEHVVTPLTIDTQGICFDNRCDGIENDATGVLKWYGVNGEDYTITAVERGWVGVHRMVGRGWEQRV</sequence>
<organism evidence="1 2">
    <name type="scientific">Kingdonia uniflora</name>
    <dbReference type="NCBI Taxonomy" id="39325"/>
    <lineage>
        <taxon>Eukaryota</taxon>
        <taxon>Viridiplantae</taxon>
        <taxon>Streptophyta</taxon>
        <taxon>Embryophyta</taxon>
        <taxon>Tracheophyta</taxon>
        <taxon>Spermatophyta</taxon>
        <taxon>Magnoliopsida</taxon>
        <taxon>Ranunculales</taxon>
        <taxon>Circaeasteraceae</taxon>
        <taxon>Kingdonia</taxon>
    </lineage>
</organism>
<keyword evidence="2" id="KW-1185">Reference proteome</keyword>
<reference evidence="1 2" key="1">
    <citation type="journal article" date="2020" name="IScience">
        <title>Genome Sequencing of the Endangered Kingdonia uniflora (Circaeasteraceae, Ranunculales) Reveals Potential Mechanisms of Evolutionary Specialization.</title>
        <authorList>
            <person name="Sun Y."/>
            <person name="Deng T."/>
            <person name="Zhang A."/>
            <person name="Moore M.J."/>
            <person name="Landis J.B."/>
            <person name="Lin N."/>
            <person name="Zhang H."/>
            <person name="Zhang X."/>
            <person name="Huang J."/>
            <person name="Zhang X."/>
            <person name="Sun H."/>
            <person name="Wang H."/>
        </authorList>
    </citation>
    <scope>NUCLEOTIDE SEQUENCE [LARGE SCALE GENOMIC DNA]</scope>
    <source>
        <strain evidence="1">TB1705</strain>
        <tissue evidence="1">Leaf</tissue>
    </source>
</reference>
<name>A0A7J7NNT3_9MAGN</name>
<evidence type="ECO:0000313" key="2">
    <source>
        <dbReference type="Proteomes" id="UP000541444"/>
    </source>
</evidence>
<dbReference type="AlphaFoldDB" id="A0A7J7NNT3"/>
<comment type="caution">
    <text evidence="1">The sequence shown here is derived from an EMBL/GenBank/DDBJ whole genome shotgun (WGS) entry which is preliminary data.</text>
</comment>
<dbReference type="Proteomes" id="UP000541444">
    <property type="component" value="Unassembled WGS sequence"/>
</dbReference>
<protein>
    <submittedName>
        <fullName evidence="1">Uncharacterized protein</fullName>
    </submittedName>
</protein>
<gene>
    <name evidence="1" type="ORF">GIB67_005224</name>
</gene>
<accession>A0A7J7NNT3</accession>
<proteinExistence type="predicted"/>
<dbReference type="EMBL" id="JACGCM010000692">
    <property type="protein sequence ID" value="KAF6168612.1"/>
    <property type="molecule type" value="Genomic_DNA"/>
</dbReference>
<evidence type="ECO:0000313" key="1">
    <source>
        <dbReference type="EMBL" id="KAF6168612.1"/>
    </source>
</evidence>